<dbReference type="InterPro" id="IPR047854">
    <property type="entry name" value="RFC_lid"/>
</dbReference>
<dbReference type="PANTHER" id="PTHR46765:SF1">
    <property type="entry name" value="P-LOOP CONTAINING NUCLEOSIDE TRIPHOSPHATE HYDROLASES SUPERFAMILY PROTEIN"/>
    <property type="match status" value="1"/>
</dbReference>
<keyword evidence="4" id="KW-0067">ATP-binding</keyword>
<dbReference type="CDD" id="cd00009">
    <property type="entry name" value="AAA"/>
    <property type="match status" value="1"/>
</dbReference>
<sequence>MQAVGSMPLYTGSSHSTSARGFPVDLDGDDVLISRPIKRRKTAIPEPQQLPHMEHFLNNRVPMVGDFVPITFSDGRRRYLYIEHEENRGYKSCDSLFQLRKHERLLPGDICKLVQNAERLNRFRRTIAELESPPACPADAQLWAKKYEPSSYLDLISAEHINRQLLCWLKAWDRSVFSIESKEAAEPVRPSLSSDAGSSDYQQQSFQRLEAEVNIAQLDHKDNLRPRYRVVLLSGPPGLGKTTLAHLLARHAGYQTVEINASDDRNPTAMRELLKVVVSSQASLNASGGGEVLKPSCLIIDEVDGALPAAVEILAEAAGTSLFLERRRGGKNSIVLRRPVICICNDLYAPSLRSLRASGASCYILRLPPIDSNRLVDRLDSIARMEDLIVDKRFLSALVESSGRDIRSCLNLLQIVFQFAKATQVQQKGTPIIQELMADLKDSIKDAQHNLFSAWQAVFTIPPAHILTRQINQNSKVRTNHKASASSSDSVLQARIQITMDVCDSTDETPILLLGLFENYLDRKMKDANLQKACSASEWLLYSDQLMQHVQSTQDYALMRYVALVPAWFHLAFASTTPPSMETRWAGQSKTTAALRWPSAFCGNADAASRTLAVLDTLVENQWRAGCSSSSLTSLRFLTHRQFILDAASYLDKLVSTMSLELRPINIQLYSALEKQHLARLVGLMIAVGLDWVPQQVSDTGELVYRLEPPLDVVAQFPPSTLRSPELGSLPYAIKQMLARELAMERMRRAEAANARSDSVTKGEAEANASMISSTTAVRKGECIPIIDSFMAARLAPTAAPLNLTAEKRVRRDFFGRPVAEMSAGKAESKENQPPITGSPINKTVFFKFRAGYSNAVRRPFSIKNFLIE</sequence>
<keyword evidence="2" id="KW-0235">DNA replication</keyword>
<evidence type="ECO:0000256" key="2">
    <source>
        <dbReference type="ARBA" id="ARBA00022705"/>
    </source>
</evidence>
<dbReference type="Proteomes" id="UP001651158">
    <property type="component" value="Unassembled WGS sequence"/>
</dbReference>
<evidence type="ECO:0000313" key="11">
    <source>
        <dbReference type="Proteomes" id="UP001651158"/>
    </source>
</evidence>
<proteinExistence type="inferred from homology"/>
<evidence type="ECO:0000256" key="5">
    <source>
        <dbReference type="ARBA" id="ARBA00023125"/>
    </source>
</evidence>
<keyword evidence="6" id="KW-0539">Nucleus</keyword>
<comment type="similarity">
    <text evidence="8">Belongs to the activator 1 small subunits family. CTF18 subfamily.</text>
</comment>
<keyword evidence="3" id="KW-0547">Nucleotide-binding</keyword>
<dbReference type="CDD" id="cd18140">
    <property type="entry name" value="HLD_clamp_RFC"/>
    <property type="match status" value="1"/>
</dbReference>
<dbReference type="InterPro" id="IPR003593">
    <property type="entry name" value="AAA+_ATPase"/>
</dbReference>
<reference evidence="10 11" key="1">
    <citation type="journal article" date="2022" name="Front. Cell. Infect. Microbiol.">
        <title>The Genomes of Two Strains of Taenia crassiceps the Animal Model for the Study of Human Cysticercosis.</title>
        <authorList>
            <person name="Bobes R.J."/>
            <person name="Estrada K."/>
            <person name="Rios-Valencia D.G."/>
            <person name="Calderon-Gallegos A."/>
            <person name="de la Torre P."/>
            <person name="Carrero J.C."/>
            <person name="Sanchez-Flores A."/>
            <person name="Laclette J.P."/>
        </authorList>
    </citation>
    <scope>NUCLEOTIDE SEQUENCE [LARGE SCALE GENOMIC DNA]</scope>
    <source>
        <strain evidence="10">WFUcys</strain>
    </source>
</reference>
<dbReference type="Gene3D" id="3.40.50.300">
    <property type="entry name" value="P-loop containing nucleotide triphosphate hydrolases"/>
    <property type="match status" value="1"/>
</dbReference>
<evidence type="ECO:0000256" key="3">
    <source>
        <dbReference type="ARBA" id="ARBA00022741"/>
    </source>
</evidence>
<dbReference type="PANTHER" id="PTHR46765">
    <property type="entry name" value="P-LOOP CONTAINING NUCLEOSIDE TRIPHOSPHATE HYDROLASES SUPERFAMILY PROTEIN"/>
    <property type="match status" value="1"/>
</dbReference>
<feature type="domain" description="AAA+ ATPase" evidence="9">
    <location>
        <begin position="227"/>
        <end position="371"/>
    </location>
</feature>
<keyword evidence="7" id="KW-0131">Cell cycle</keyword>
<dbReference type="InterPro" id="IPR003959">
    <property type="entry name" value="ATPase_AAA_core"/>
</dbReference>
<gene>
    <name evidence="10" type="ORF">TcWFU_009836</name>
</gene>
<keyword evidence="5" id="KW-0238">DNA-binding</keyword>
<dbReference type="InterPro" id="IPR027417">
    <property type="entry name" value="P-loop_NTPase"/>
</dbReference>
<accession>A0ABR4QUH0</accession>
<dbReference type="Pfam" id="PF00004">
    <property type="entry name" value="AAA"/>
    <property type="match status" value="1"/>
</dbReference>
<evidence type="ECO:0000256" key="6">
    <source>
        <dbReference type="ARBA" id="ARBA00023242"/>
    </source>
</evidence>
<comment type="subcellular location">
    <subcellularLocation>
        <location evidence="1">Nucleus</location>
    </subcellularLocation>
</comment>
<evidence type="ECO:0000256" key="8">
    <source>
        <dbReference type="ARBA" id="ARBA00043975"/>
    </source>
</evidence>
<evidence type="ECO:0000259" key="9">
    <source>
        <dbReference type="SMART" id="SM00382"/>
    </source>
</evidence>
<dbReference type="Gene3D" id="1.10.8.60">
    <property type="match status" value="1"/>
</dbReference>
<keyword evidence="11" id="KW-1185">Reference proteome</keyword>
<evidence type="ECO:0000256" key="4">
    <source>
        <dbReference type="ARBA" id="ARBA00022840"/>
    </source>
</evidence>
<evidence type="ECO:0000256" key="1">
    <source>
        <dbReference type="ARBA" id="ARBA00004123"/>
    </source>
</evidence>
<dbReference type="SMART" id="SM00382">
    <property type="entry name" value="AAA"/>
    <property type="match status" value="1"/>
</dbReference>
<organism evidence="10 11">
    <name type="scientific">Taenia crassiceps</name>
    <dbReference type="NCBI Taxonomy" id="6207"/>
    <lineage>
        <taxon>Eukaryota</taxon>
        <taxon>Metazoa</taxon>
        <taxon>Spiralia</taxon>
        <taxon>Lophotrochozoa</taxon>
        <taxon>Platyhelminthes</taxon>
        <taxon>Cestoda</taxon>
        <taxon>Eucestoda</taxon>
        <taxon>Cyclophyllidea</taxon>
        <taxon>Taeniidae</taxon>
        <taxon>Taenia</taxon>
    </lineage>
</organism>
<protein>
    <recommendedName>
        <fullName evidence="9">AAA+ ATPase domain-containing protein</fullName>
    </recommendedName>
</protein>
<dbReference type="SUPFAM" id="SSF52540">
    <property type="entry name" value="P-loop containing nucleoside triphosphate hydrolases"/>
    <property type="match status" value="1"/>
</dbReference>
<dbReference type="InterPro" id="IPR053016">
    <property type="entry name" value="CTF18-RFC_complex"/>
</dbReference>
<name>A0ABR4QUH0_9CEST</name>
<comment type="caution">
    <text evidence="10">The sequence shown here is derived from an EMBL/GenBank/DDBJ whole genome shotgun (WGS) entry which is preliminary data.</text>
</comment>
<dbReference type="EMBL" id="JAKROA010000001">
    <property type="protein sequence ID" value="KAL5113005.1"/>
    <property type="molecule type" value="Genomic_DNA"/>
</dbReference>
<evidence type="ECO:0000256" key="7">
    <source>
        <dbReference type="ARBA" id="ARBA00023306"/>
    </source>
</evidence>
<evidence type="ECO:0000313" key="10">
    <source>
        <dbReference type="EMBL" id="KAL5113005.1"/>
    </source>
</evidence>